<organism evidence="2 3">
    <name type="scientific">Streptacidiphilus fuscans</name>
    <dbReference type="NCBI Taxonomy" id="2789292"/>
    <lineage>
        <taxon>Bacteria</taxon>
        <taxon>Bacillati</taxon>
        <taxon>Actinomycetota</taxon>
        <taxon>Actinomycetes</taxon>
        <taxon>Kitasatosporales</taxon>
        <taxon>Streptomycetaceae</taxon>
        <taxon>Streptacidiphilus</taxon>
    </lineage>
</organism>
<protein>
    <submittedName>
        <fullName evidence="2">Uncharacterized protein</fullName>
    </submittedName>
</protein>
<keyword evidence="3" id="KW-1185">Reference proteome</keyword>
<evidence type="ECO:0000313" key="2">
    <source>
        <dbReference type="EMBL" id="MBF9068196.1"/>
    </source>
</evidence>
<evidence type="ECO:0000256" key="1">
    <source>
        <dbReference type="SAM" id="MobiDB-lite"/>
    </source>
</evidence>
<name>A0A931FE21_9ACTN</name>
<dbReference type="Proteomes" id="UP000657385">
    <property type="component" value="Unassembled WGS sequence"/>
</dbReference>
<proteinExistence type="predicted"/>
<dbReference type="AlphaFoldDB" id="A0A931FE21"/>
<accession>A0A931FE21</accession>
<sequence length="97" mass="10099">MYGFLWRKLPGSTPLRALQCLLLFLAAVFVLFQFVFPKLEPLLPFGDVTVNGTGSGTGTSSTAPPSPGPSASTLNGAPRIPVVGPALNQHQKHGVAA</sequence>
<dbReference type="RefSeq" id="WP_196193672.1">
    <property type="nucleotide sequence ID" value="NZ_JADPRT010000003.1"/>
</dbReference>
<dbReference type="EMBL" id="JADPRT010000003">
    <property type="protein sequence ID" value="MBF9068196.1"/>
    <property type="molecule type" value="Genomic_DNA"/>
</dbReference>
<feature type="compositionally biased region" description="Low complexity" evidence="1">
    <location>
        <begin position="58"/>
        <end position="73"/>
    </location>
</feature>
<evidence type="ECO:0000313" key="3">
    <source>
        <dbReference type="Proteomes" id="UP000657385"/>
    </source>
</evidence>
<feature type="region of interest" description="Disordered" evidence="1">
    <location>
        <begin position="53"/>
        <end position="97"/>
    </location>
</feature>
<reference evidence="2" key="1">
    <citation type="submission" date="2020-11" db="EMBL/GenBank/DDBJ databases">
        <title>Isolation and identification of active actinomycetes.</title>
        <authorList>
            <person name="Yu B."/>
        </authorList>
    </citation>
    <scope>NUCLEOTIDE SEQUENCE</scope>
    <source>
        <strain evidence="2">NEAU-YB345</strain>
    </source>
</reference>
<gene>
    <name evidence="2" type="ORF">I2501_09115</name>
</gene>
<comment type="caution">
    <text evidence="2">The sequence shown here is derived from an EMBL/GenBank/DDBJ whole genome shotgun (WGS) entry which is preliminary data.</text>
</comment>